<proteinExistence type="predicted"/>
<accession>A0A5M6CWQ9</accession>
<evidence type="ECO:0000313" key="1">
    <source>
        <dbReference type="EMBL" id="KAA5539654.1"/>
    </source>
</evidence>
<gene>
    <name evidence="1" type="ORF">F0145_24005</name>
</gene>
<protein>
    <recommendedName>
        <fullName evidence="3">XRE family transcriptional regulator</fullName>
    </recommendedName>
</protein>
<name>A0A5M6CWQ9_9BACT</name>
<evidence type="ECO:0008006" key="3">
    <source>
        <dbReference type="Google" id="ProtNLM"/>
    </source>
</evidence>
<comment type="caution">
    <text evidence="1">The sequence shown here is derived from an EMBL/GenBank/DDBJ whole genome shotgun (WGS) entry which is preliminary data.</text>
</comment>
<sequence>MKISDEPVRKFLELQEKLPGLLASFGIKQVYVYEGIGMPRATWDFKKKHQTFTIAEMQDICDLINTGKIKTRKEK</sequence>
<dbReference type="EMBL" id="VWSF01000031">
    <property type="protein sequence ID" value="KAA5539654.1"/>
    <property type="molecule type" value="Genomic_DNA"/>
</dbReference>
<dbReference type="RefSeq" id="WP_150092839.1">
    <property type="nucleotide sequence ID" value="NZ_VWSF01000031.1"/>
</dbReference>
<dbReference type="AlphaFoldDB" id="A0A5M6CWQ9"/>
<organism evidence="1 2">
    <name type="scientific">Adhaeribacter rhizoryzae</name>
    <dbReference type="NCBI Taxonomy" id="2607907"/>
    <lineage>
        <taxon>Bacteria</taxon>
        <taxon>Pseudomonadati</taxon>
        <taxon>Bacteroidota</taxon>
        <taxon>Cytophagia</taxon>
        <taxon>Cytophagales</taxon>
        <taxon>Hymenobacteraceae</taxon>
        <taxon>Adhaeribacter</taxon>
    </lineage>
</organism>
<evidence type="ECO:0000313" key="2">
    <source>
        <dbReference type="Proteomes" id="UP000323426"/>
    </source>
</evidence>
<keyword evidence="2" id="KW-1185">Reference proteome</keyword>
<dbReference type="Proteomes" id="UP000323426">
    <property type="component" value="Unassembled WGS sequence"/>
</dbReference>
<reference evidence="1 2" key="1">
    <citation type="submission" date="2019-09" db="EMBL/GenBank/DDBJ databases">
        <title>Genome sequence and assembly of Adhaeribacter sp.</title>
        <authorList>
            <person name="Chhetri G."/>
        </authorList>
    </citation>
    <scope>NUCLEOTIDE SEQUENCE [LARGE SCALE GENOMIC DNA]</scope>
    <source>
        <strain evidence="1 2">DK36</strain>
    </source>
</reference>